<dbReference type="FunFam" id="4.10.60.10:FF:000091">
    <property type="entry name" value="Zinc finger CCHC-type-containing 9"/>
    <property type="match status" value="1"/>
</dbReference>
<keyword evidence="1" id="KW-0479">Metal-binding</keyword>
<dbReference type="GO" id="GO:0005730">
    <property type="term" value="C:nucleolus"/>
    <property type="evidence" value="ECO:0007669"/>
    <property type="project" value="TreeGrafter"/>
</dbReference>
<dbReference type="RefSeq" id="XP_004364850.1">
    <property type="nucleotide sequence ID" value="XM_004364793.2"/>
</dbReference>
<evidence type="ECO:0000256" key="6">
    <source>
        <dbReference type="SAM" id="MobiDB-lite"/>
    </source>
</evidence>
<dbReference type="Gene3D" id="4.10.60.10">
    <property type="entry name" value="Zinc finger, CCHC-type"/>
    <property type="match status" value="2"/>
</dbReference>
<evidence type="ECO:0000313" key="9">
    <source>
        <dbReference type="Proteomes" id="UP000008743"/>
    </source>
</evidence>
<reference evidence="9" key="1">
    <citation type="submission" date="2011-02" db="EMBL/GenBank/DDBJ databases">
        <title>The Genome Sequence of Capsaspora owczarzaki ATCC 30864.</title>
        <authorList>
            <person name="Russ C."/>
            <person name="Cuomo C."/>
            <person name="Burger G."/>
            <person name="Gray M.W."/>
            <person name="Holland P.W.H."/>
            <person name="King N."/>
            <person name="Lang F.B.F."/>
            <person name="Roger A.J."/>
            <person name="Ruiz-Trillo I."/>
            <person name="Young S.K."/>
            <person name="Zeng Q."/>
            <person name="Gargeya S."/>
            <person name="Alvarado L."/>
            <person name="Berlin A."/>
            <person name="Chapman S.B."/>
            <person name="Chen Z."/>
            <person name="Freedman E."/>
            <person name="Gellesch M."/>
            <person name="Goldberg J."/>
            <person name="Griggs A."/>
            <person name="Gujja S."/>
            <person name="Heilman E."/>
            <person name="Heiman D."/>
            <person name="Howarth C."/>
            <person name="Mehta T."/>
            <person name="Neiman D."/>
            <person name="Pearson M."/>
            <person name="Roberts A."/>
            <person name="Saif S."/>
            <person name="Shea T."/>
            <person name="Shenoy N."/>
            <person name="Sisk P."/>
            <person name="Stolte C."/>
            <person name="Sykes S."/>
            <person name="White J."/>
            <person name="Yandava C."/>
            <person name="Haas B."/>
            <person name="Nusbaum C."/>
            <person name="Birren B."/>
        </authorList>
    </citation>
    <scope>NUCLEOTIDE SEQUENCE</scope>
    <source>
        <strain evidence="9">ATCC 30864</strain>
    </source>
</reference>
<evidence type="ECO:0000256" key="4">
    <source>
        <dbReference type="ARBA" id="ARBA00022833"/>
    </source>
</evidence>
<feature type="compositionally biased region" description="Basic residues" evidence="6">
    <location>
        <begin position="1"/>
        <end position="10"/>
    </location>
</feature>
<sequence length="357" mass="38000">MTRFARPGRKTHVEATSWTDLVNSAELPKAGREHYGEDPNAPRPKPKPRHLNHPTTTSSGTDASGSGGMPPKATADAADARIVKHKNKNKSKSNLANASANASASAKPSRLALLTPANDAEPLLAFNKPPTAADILQTMDATGADAETAAATAAAPGTQATDLAFPAEAARERSEPAQDSAQPKRLTRHEKDVNARRLRRGLSKQICFNCRKKGHSVSECKAGKTVSDATGLCYACGSTEHTTKSCRVPNPSGAMPFAMCFVCRKTGHLSKFCPDNPRGMYPDGGSCTHCTSVRHLAKDCPDHPRLKGQQPRTYTIQAATAQSNPEDDGLQLSAEKDADLFVRAPAKAKAKTKVVKF</sequence>
<dbReference type="PANTHER" id="PTHR46242">
    <property type="entry name" value="ZINC FINGER CCHC DOMAIN-CONTAINING PROTEIN 9 ZCCHC9"/>
    <property type="match status" value="1"/>
</dbReference>
<organism evidence="8 9">
    <name type="scientific">Capsaspora owczarzaki (strain ATCC 30864)</name>
    <dbReference type="NCBI Taxonomy" id="595528"/>
    <lineage>
        <taxon>Eukaryota</taxon>
        <taxon>Filasterea</taxon>
        <taxon>Capsaspora</taxon>
    </lineage>
</organism>
<accession>A0A0D2WLH9</accession>
<dbReference type="EMBL" id="KE346361">
    <property type="protein sequence ID" value="KJE90718.1"/>
    <property type="molecule type" value="Genomic_DNA"/>
</dbReference>
<dbReference type="SUPFAM" id="SSF57756">
    <property type="entry name" value="Retrovirus zinc finger-like domains"/>
    <property type="match status" value="2"/>
</dbReference>
<keyword evidence="4" id="KW-0862">Zinc</keyword>
<dbReference type="Pfam" id="PF00098">
    <property type="entry name" value="zf-CCHC"/>
    <property type="match status" value="1"/>
</dbReference>
<evidence type="ECO:0000256" key="3">
    <source>
        <dbReference type="ARBA" id="ARBA00022771"/>
    </source>
</evidence>
<protein>
    <recommendedName>
        <fullName evidence="7">CCHC-type domain-containing protein</fullName>
    </recommendedName>
</protein>
<dbReference type="GO" id="GO:0003676">
    <property type="term" value="F:nucleic acid binding"/>
    <property type="evidence" value="ECO:0007669"/>
    <property type="project" value="InterPro"/>
</dbReference>
<dbReference type="InterPro" id="IPR036875">
    <property type="entry name" value="Znf_CCHC_sf"/>
</dbReference>
<proteinExistence type="predicted"/>
<keyword evidence="3 5" id="KW-0863">Zinc-finger</keyword>
<evidence type="ECO:0000256" key="5">
    <source>
        <dbReference type="PROSITE-ProRule" id="PRU00047"/>
    </source>
</evidence>
<feature type="compositionally biased region" description="Low complexity" evidence="6">
    <location>
        <begin position="92"/>
        <end position="107"/>
    </location>
</feature>
<dbReference type="GO" id="GO:0008270">
    <property type="term" value="F:zinc ion binding"/>
    <property type="evidence" value="ECO:0007669"/>
    <property type="project" value="UniProtKB-KW"/>
</dbReference>
<evidence type="ECO:0000256" key="2">
    <source>
        <dbReference type="ARBA" id="ARBA00022737"/>
    </source>
</evidence>
<feature type="compositionally biased region" description="Low complexity" evidence="6">
    <location>
        <begin position="55"/>
        <end position="64"/>
    </location>
</feature>
<dbReference type="AlphaFoldDB" id="A0A0D2WLH9"/>
<dbReference type="Proteomes" id="UP000008743">
    <property type="component" value="Unassembled WGS sequence"/>
</dbReference>
<dbReference type="OrthoDB" id="3863715at2759"/>
<dbReference type="InterPro" id="IPR001878">
    <property type="entry name" value="Znf_CCHC"/>
</dbReference>
<keyword evidence="9" id="KW-1185">Reference proteome</keyword>
<dbReference type="SMART" id="SM00343">
    <property type="entry name" value="ZnF_C2HC"/>
    <property type="match status" value="4"/>
</dbReference>
<feature type="region of interest" description="Disordered" evidence="6">
    <location>
        <begin position="168"/>
        <end position="191"/>
    </location>
</feature>
<feature type="domain" description="CCHC-type" evidence="7">
    <location>
        <begin position="207"/>
        <end position="221"/>
    </location>
</feature>
<feature type="domain" description="CCHC-type" evidence="7">
    <location>
        <begin position="260"/>
        <end position="275"/>
    </location>
</feature>
<dbReference type="InParanoid" id="A0A0D2WLH9"/>
<gene>
    <name evidence="8" type="ORF">CAOG_001982</name>
</gene>
<dbReference type="STRING" id="595528.A0A0D2WLH9"/>
<dbReference type="PhylomeDB" id="A0A0D2WLH9"/>
<feature type="region of interest" description="Disordered" evidence="6">
    <location>
        <begin position="1"/>
        <end position="107"/>
    </location>
</feature>
<evidence type="ECO:0000256" key="1">
    <source>
        <dbReference type="ARBA" id="ARBA00022723"/>
    </source>
</evidence>
<name>A0A0D2WLH9_CAPO3</name>
<keyword evidence="2" id="KW-0677">Repeat</keyword>
<evidence type="ECO:0000313" key="8">
    <source>
        <dbReference type="EMBL" id="KJE90718.1"/>
    </source>
</evidence>
<evidence type="ECO:0000259" key="7">
    <source>
        <dbReference type="PROSITE" id="PS50158"/>
    </source>
</evidence>
<dbReference type="PROSITE" id="PS50158">
    <property type="entry name" value="ZF_CCHC"/>
    <property type="match status" value="2"/>
</dbReference>
<dbReference type="eggNOG" id="KOG4400">
    <property type="taxonomic scope" value="Eukaryota"/>
</dbReference>
<dbReference type="InterPro" id="IPR042246">
    <property type="entry name" value="ZCCHC9"/>
</dbReference>
<dbReference type="PANTHER" id="PTHR46242:SF1">
    <property type="entry name" value="ZINC FINGER CCHC DOMAIN-CONTAINING PROTEIN 9"/>
    <property type="match status" value="1"/>
</dbReference>